<comment type="caution">
    <text evidence="2">The sequence shown here is derived from an EMBL/GenBank/DDBJ whole genome shotgun (WGS) entry which is preliminary data.</text>
</comment>
<proteinExistence type="predicted"/>
<name>A0AAD7SQ05_9TELE</name>
<dbReference type="AlphaFoldDB" id="A0AAD7SQ05"/>
<accession>A0AAD7SQ05</accession>
<dbReference type="EMBL" id="JAINUG010000043">
    <property type="protein sequence ID" value="KAJ8406510.1"/>
    <property type="molecule type" value="Genomic_DNA"/>
</dbReference>
<protein>
    <submittedName>
        <fullName evidence="2">Uncharacterized protein</fullName>
    </submittedName>
</protein>
<organism evidence="2 3">
    <name type="scientific">Aldrovandia affinis</name>
    <dbReference type="NCBI Taxonomy" id="143900"/>
    <lineage>
        <taxon>Eukaryota</taxon>
        <taxon>Metazoa</taxon>
        <taxon>Chordata</taxon>
        <taxon>Craniata</taxon>
        <taxon>Vertebrata</taxon>
        <taxon>Euteleostomi</taxon>
        <taxon>Actinopterygii</taxon>
        <taxon>Neopterygii</taxon>
        <taxon>Teleostei</taxon>
        <taxon>Notacanthiformes</taxon>
        <taxon>Halosauridae</taxon>
        <taxon>Aldrovandia</taxon>
    </lineage>
</organism>
<dbReference type="Proteomes" id="UP001221898">
    <property type="component" value="Unassembled WGS sequence"/>
</dbReference>
<feature type="region of interest" description="Disordered" evidence="1">
    <location>
        <begin position="1"/>
        <end position="21"/>
    </location>
</feature>
<keyword evidence="3" id="KW-1185">Reference proteome</keyword>
<evidence type="ECO:0000256" key="1">
    <source>
        <dbReference type="SAM" id="MobiDB-lite"/>
    </source>
</evidence>
<reference evidence="2" key="1">
    <citation type="journal article" date="2023" name="Science">
        <title>Genome structures resolve the early diversification of teleost fishes.</title>
        <authorList>
            <person name="Parey E."/>
            <person name="Louis A."/>
            <person name="Montfort J."/>
            <person name="Bouchez O."/>
            <person name="Roques C."/>
            <person name="Iampietro C."/>
            <person name="Lluch J."/>
            <person name="Castinel A."/>
            <person name="Donnadieu C."/>
            <person name="Desvignes T."/>
            <person name="Floi Bucao C."/>
            <person name="Jouanno E."/>
            <person name="Wen M."/>
            <person name="Mejri S."/>
            <person name="Dirks R."/>
            <person name="Jansen H."/>
            <person name="Henkel C."/>
            <person name="Chen W.J."/>
            <person name="Zahm M."/>
            <person name="Cabau C."/>
            <person name="Klopp C."/>
            <person name="Thompson A.W."/>
            <person name="Robinson-Rechavi M."/>
            <person name="Braasch I."/>
            <person name="Lecointre G."/>
            <person name="Bobe J."/>
            <person name="Postlethwait J.H."/>
            <person name="Berthelot C."/>
            <person name="Roest Crollius H."/>
            <person name="Guiguen Y."/>
        </authorList>
    </citation>
    <scope>NUCLEOTIDE SEQUENCE</scope>
    <source>
        <strain evidence="2">NC1722</strain>
    </source>
</reference>
<gene>
    <name evidence="2" type="ORF">AAFF_G00300840</name>
</gene>
<sequence>MEFQEQKESPGYGVPGAEEVSPYTCRRPGSPCLLLLPLKTDSLSIDTLQQRTEKCVALSDSVQDRAKLDIRGHSPKSLPATALYPFNLWTRRGDVTTSLSHQLRLVEGTHGRPEPRIFTAPASVIHVLSAPRFCPPPSV</sequence>
<evidence type="ECO:0000313" key="2">
    <source>
        <dbReference type="EMBL" id="KAJ8406510.1"/>
    </source>
</evidence>
<evidence type="ECO:0000313" key="3">
    <source>
        <dbReference type="Proteomes" id="UP001221898"/>
    </source>
</evidence>